<dbReference type="KEGG" id="pti:PHATRDRAFT_48925"/>
<sequence length="589" mass="65361">MGSVKQTRAGRGFPYRQELHKCGYKLFMAAVSACRWTLCLTLAGPISRREILHVCPTETVEEVFDRAANAFAPKLIESLSFGFPPKKLHSSNQSIQEVGIGNQELITIRVSEASPKKVGNAKKRKTAAAADATVPIEVPRQKSQRAAAEKANASFADTIQAQDALLQLEKKGRPSPEKTVSGKSRKNTTVRFSADITEGRRLQDGAVVAPKRSNRRFRPEAPRNGSSDETDPSLALLGSLEERSTAARLMRKGWRKAVNDAFEQNRAVARTLLVTYPKGLQGRGDYEERVDYLPRDVLVSVIAAIHPVNPDALRPANLALLSPRVFWSVAYHGMEYTSISEALQALQPDLDWTFLRRRRETLSAKARENLRQKEEVSQTSIDNWEAAAAAIESVEHAMEKVHALDRSQRQARNLQAIERRSVWKILTPVEEDLDELTACISGGPIAGYTAEALAKGLIGQCIVHNWRQLANAKTETLIQKLGVSDDESTRALVQNWIDRAQQETLDEIMVEICDGNVEAVELLRESARSGTPKDLAVWKSIAESLHSELQCNSAAAAIPDVNLLQKWCDQAQHALEQLEWLAWYTTPIA</sequence>
<reference evidence="2 3" key="1">
    <citation type="journal article" date="2008" name="Nature">
        <title>The Phaeodactylum genome reveals the evolutionary history of diatom genomes.</title>
        <authorList>
            <person name="Bowler C."/>
            <person name="Allen A.E."/>
            <person name="Badger J.H."/>
            <person name="Grimwood J."/>
            <person name="Jabbari K."/>
            <person name="Kuo A."/>
            <person name="Maheswari U."/>
            <person name="Martens C."/>
            <person name="Maumus F."/>
            <person name="Otillar R.P."/>
            <person name="Rayko E."/>
            <person name="Salamov A."/>
            <person name="Vandepoele K."/>
            <person name="Beszteri B."/>
            <person name="Gruber A."/>
            <person name="Heijde M."/>
            <person name="Katinka M."/>
            <person name="Mock T."/>
            <person name="Valentin K."/>
            <person name="Verret F."/>
            <person name="Berges J.A."/>
            <person name="Brownlee C."/>
            <person name="Cadoret J.P."/>
            <person name="Chiovitti A."/>
            <person name="Choi C.J."/>
            <person name="Coesel S."/>
            <person name="De Martino A."/>
            <person name="Detter J.C."/>
            <person name="Durkin C."/>
            <person name="Falciatore A."/>
            <person name="Fournet J."/>
            <person name="Haruta M."/>
            <person name="Huysman M.J."/>
            <person name="Jenkins B.D."/>
            <person name="Jiroutova K."/>
            <person name="Jorgensen R.E."/>
            <person name="Joubert Y."/>
            <person name="Kaplan A."/>
            <person name="Kroger N."/>
            <person name="Kroth P.G."/>
            <person name="La Roche J."/>
            <person name="Lindquist E."/>
            <person name="Lommer M."/>
            <person name="Martin-Jezequel V."/>
            <person name="Lopez P.J."/>
            <person name="Lucas S."/>
            <person name="Mangogna M."/>
            <person name="McGinnis K."/>
            <person name="Medlin L.K."/>
            <person name="Montsant A."/>
            <person name="Oudot-Le Secq M.P."/>
            <person name="Napoli C."/>
            <person name="Obornik M."/>
            <person name="Parker M.S."/>
            <person name="Petit J.L."/>
            <person name="Porcel B.M."/>
            <person name="Poulsen N."/>
            <person name="Robison M."/>
            <person name="Rychlewski L."/>
            <person name="Rynearson T.A."/>
            <person name="Schmutz J."/>
            <person name="Shapiro H."/>
            <person name="Siaut M."/>
            <person name="Stanley M."/>
            <person name="Sussman M.R."/>
            <person name="Taylor A.R."/>
            <person name="Vardi A."/>
            <person name="von Dassow P."/>
            <person name="Vyverman W."/>
            <person name="Willis A."/>
            <person name="Wyrwicz L.S."/>
            <person name="Rokhsar D.S."/>
            <person name="Weissenbach J."/>
            <person name="Armbrust E.V."/>
            <person name="Green B.R."/>
            <person name="Van de Peer Y."/>
            <person name="Grigoriev I.V."/>
        </authorList>
    </citation>
    <scope>NUCLEOTIDE SEQUENCE [LARGE SCALE GENOMIC DNA]</scope>
    <source>
        <strain evidence="2 3">CCAP 1055/1</strain>
    </source>
</reference>
<accession>B7G8W3</accession>
<organism evidence="2 3">
    <name type="scientific">Phaeodactylum tricornutum (strain CCAP 1055/1)</name>
    <dbReference type="NCBI Taxonomy" id="556484"/>
    <lineage>
        <taxon>Eukaryota</taxon>
        <taxon>Sar</taxon>
        <taxon>Stramenopiles</taxon>
        <taxon>Ochrophyta</taxon>
        <taxon>Bacillariophyta</taxon>
        <taxon>Bacillariophyceae</taxon>
        <taxon>Bacillariophycidae</taxon>
        <taxon>Naviculales</taxon>
        <taxon>Phaeodactylaceae</taxon>
        <taxon>Phaeodactylum</taxon>
    </lineage>
</organism>
<dbReference type="OrthoDB" id="333752at2759"/>
<evidence type="ECO:0000313" key="3">
    <source>
        <dbReference type="Proteomes" id="UP000000759"/>
    </source>
</evidence>
<dbReference type="AlphaFoldDB" id="B7G8W3"/>
<dbReference type="GeneID" id="7195216"/>
<dbReference type="InParanoid" id="B7G8W3"/>
<evidence type="ECO:0000313" key="2">
    <source>
        <dbReference type="EMBL" id="EEC44719.1"/>
    </source>
</evidence>
<feature type="region of interest" description="Disordered" evidence="1">
    <location>
        <begin position="201"/>
        <end position="233"/>
    </location>
</feature>
<dbReference type="Proteomes" id="UP000000759">
    <property type="component" value="Chromosome 20"/>
</dbReference>
<keyword evidence="3" id="KW-1185">Reference proteome</keyword>
<gene>
    <name evidence="2" type="ORF">PHATRDRAFT_48925</name>
</gene>
<proteinExistence type="predicted"/>
<name>B7G8W3_PHATC</name>
<protein>
    <submittedName>
        <fullName evidence="2">Uncharacterized protein</fullName>
    </submittedName>
</protein>
<dbReference type="eggNOG" id="ENOG502QX19">
    <property type="taxonomic scope" value="Eukaryota"/>
</dbReference>
<dbReference type="EMBL" id="CM000622">
    <property type="protein sequence ID" value="EEC44719.1"/>
    <property type="molecule type" value="Genomic_DNA"/>
</dbReference>
<dbReference type="PaxDb" id="2850-Phatr48925"/>
<dbReference type="HOGENOM" id="CLU_487902_0_0_1"/>
<dbReference type="RefSeq" id="XP_002183537.1">
    <property type="nucleotide sequence ID" value="XM_002183501.1"/>
</dbReference>
<evidence type="ECO:0000256" key="1">
    <source>
        <dbReference type="SAM" id="MobiDB-lite"/>
    </source>
</evidence>
<reference evidence="3" key="2">
    <citation type="submission" date="2008-08" db="EMBL/GenBank/DDBJ databases">
        <authorList>
            <consortium name="Diatom Consortium"/>
            <person name="Grigoriev I."/>
            <person name="Grimwood J."/>
            <person name="Kuo A."/>
            <person name="Otillar R.P."/>
            <person name="Salamov A."/>
            <person name="Detter J.C."/>
            <person name="Lindquist E."/>
            <person name="Shapiro H."/>
            <person name="Lucas S."/>
            <person name="Glavina del Rio T."/>
            <person name="Pitluck S."/>
            <person name="Rokhsar D."/>
            <person name="Bowler C."/>
        </authorList>
    </citation>
    <scope>GENOME REANNOTATION</scope>
    <source>
        <strain evidence="3">CCAP 1055/1</strain>
    </source>
</reference>